<dbReference type="PANTHER" id="PTHR30600">
    <property type="entry name" value="CYTOCHROME C PEROXIDASE-RELATED"/>
    <property type="match status" value="1"/>
</dbReference>
<reference evidence="11 12" key="1">
    <citation type="submission" date="2018-05" db="EMBL/GenBank/DDBJ databases">
        <title>Genomic Encyclopedia of Archaeal and Bacterial Type Strains, Phase II (KMG-II): from individual species to whole genera.</title>
        <authorList>
            <person name="Goeker M."/>
        </authorList>
    </citation>
    <scope>NUCLEOTIDE SEQUENCE [LARGE SCALE GENOMIC DNA]</scope>
    <source>
        <strain evidence="11 12">DSM 22214</strain>
    </source>
</reference>
<comment type="subcellular location">
    <subcellularLocation>
        <location evidence="1">Periplasm</location>
    </subcellularLocation>
</comment>
<evidence type="ECO:0000259" key="10">
    <source>
        <dbReference type="PROSITE" id="PS51007"/>
    </source>
</evidence>
<dbReference type="InterPro" id="IPR026259">
    <property type="entry name" value="MauG/Cytc_peroxidase"/>
</dbReference>
<feature type="binding site" description="covalent" evidence="8">
    <location>
        <position position="93"/>
    </location>
    <ligand>
        <name>heme c</name>
        <dbReference type="ChEBI" id="CHEBI:61717"/>
        <label>1</label>
    </ligand>
</feature>
<sequence>MNKLTPRKFLSIMKNHHRLSSALFFVLGTVIFYACQKNETTETLTPSVDSLSQSRLAAFANSPADNPTSTAKVALGKMLFYDPILSGKKDVACATCHHPSTGYSDGLDLSIGVNATGFGTTRHFLSPNTIAFVKRNAQTILNSGFNGMNASGVYNPSTAPMFWDNRTQSLENQSLGPIVTLEEMRGTTYSEAVALDSVVARLRNITEYRTLFQAAFGNVTQAITAINLGKAIASFERTLITNNSPYDRFQRGDRTALTPQQVQGMQSFRDAGCATCHSGDMFSDYQLHVLSVPDNLKNTASDAGANNTYAFRTASLRNLQFTAPFMHSGVFQDLNQVVGFYGRIAGGNSQNPNVNIRQVDPLIRQVRIAGRQQEIIAFINALSDNSFDKTVPTRVPSNLNPGGNIK</sequence>
<feature type="binding site" description="covalent" evidence="8">
    <location>
        <position position="276"/>
    </location>
    <ligand>
        <name>heme c</name>
        <dbReference type="ChEBI" id="CHEBI:61717"/>
        <label>2</label>
    </ligand>
</feature>
<evidence type="ECO:0000256" key="8">
    <source>
        <dbReference type="PIRSR" id="PIRSR000294-1"/>
    </source>
</evidence>
<comment type="cofactor">
    <cofactor evidence="8">
        <name>heme</name>
        <dbReference type="ChEBI" id="CHEBI:30413"/>
    </cofactor>
    <text evidence="8">Binds 2 heme groups.</text>
</comment>
<dbReference type="GO" id="GO:0020037">
    <property type="term" value="F:heme binding"/>
    <property type="evidence" value="ECO:0007669"/>
    <property type="project" value="InterPro"/>
</dbReference>
<accession>A0A316DJK9</accession>
<dbReference type="Proteomes" id="UP000245489">
    <property type="component" value="Unassembled WGS sequence"/>
</dbReference>
<keyword evidence="2 8" id="KW-0349">Heme</keyword>
<evidence type="ECO:0000313" key="12">
    <source>
        <dbReference type="Proteomes" id="UP000245489"/>
    </source>
</evidence>
<dbReference type="InterPro" id="IPR051395">
    <property type="entry name" value="Cytochrome_c_Peroxidase/MauG"/>
</dbReference>
<keyword evidence="3 9" id="KW-0479">Metal-binding</keyword>
<comment type="caution">
    <text evidence="11">The sequence shown here is derived from an EMBL/GenBank/DDBJ whole genome shotgun (WGS) entry which is preliminary data.</text>
</comment>
<evidence type="ECO:0000256" key="4">
    <source>
        <dbReference type="ARBA" id="ARBA00022729"/>
    </source>
</evidence>
<dbReference type="AlphaFoldDB" id="A0A316DJK9"/>
<feature type="binding site" description="axial binding residue" evidence="9">
    <location>
        <position position="277"/>
    </location>
    <ligand>
        <name>heme c</name>
        <dbReference type="ChEBI" id="CHEBI:61717"/>
        <label>2</label>
    </ligand>
    <ligandPart>
        <name>Fe</name>
        <dbReference type="ChEBI" id="CHEBI:18248"/>
    </ligandPart>
</feature>
<feature type="domain" description="Cytochrome c" evidence="10">
    <location>
        <begin position="71"/>
        <end position="182"/>
    </location>
</feature>
<dbReference type="EMBL" id="QGGO01000043">
    <property type="protein sequence ID" value="PWK16823.1"/>
    <property type="molecule type" value="Genomic_DNA"/>
</dbReference>
<dbReference type="PIRSF" id="PIRSF000294">
    <property type="entry name" value="Cytochrome-c_peroxidase"/>
    <property type="match status" value="1"/>
</dbReference>
<keyword evidence="12" id="KW-1185">Reference proteome</keyword>
<feature type="binding site" description="covalent" evidence="8">
    <location>
        <position position="273"/>
    </location>
    <ligand>
        <name>heme c</name>
        <dbReference type="ChEBI" id="CHEBI:61717"/>
        <label>2</label>
    </ligand>
</feature>
<keyword evidence="5" id="KW-0574">Periplasm</keyword>
<evidence type="ECO:0000313" key="11">
    <source>
        <dbReference type="EMBL" id="PWK16823.1"/>
    </source>
</evidence>
<feature type="binding site" description="axial binding residue" evidence="9">
    <location>
        <position position="97"/>
    </location>
    <ligand>
        <name>heme c</name>
        <dbReference type="ChEBI" id="CHEBI:61717"/>
        <label>1</label>
    </ligand>
    <ligandPart>
        <name>Fe</name>
        <dbReference type="ChEBI" id="CHEBI:18248"/>
    </ligandPart>
</feature>
<feature type="binding site" description="covalent" evidence="8">
    <location>
        <position position="96"/>
    </location>
    <ligand>
        <name>heme c</name>
        <dbReference type="ChEBI" id="CHEBI:61717"/>
        <label>1</label>
    </ligand>
</feature>
<dbReference type="GO" id="GO:0009055">
    <property type="term" value="F:electron transfer activity"/>
    <property type="evidence" value="ECO:0007669"/>
    <property type="project" value="InterPro"/>
</dbReference>
<keyword evidence="7 9" id="KW-0408">Iron</keyword>
<dbReference type="GO" id="GO:0046872">
    <property type="term" value="F:metal ion binding"/>
    <property type="evidence" value="ECO:0007669"/>
    <property type="project" value="UniProtKB-KW"/>
</dbReference>
<evidence type="ECO:0000256" key="9">
    <source>
        <dbReference type="PIRSR" id="PIRSR000294-2"/>
    </source>
</evidence>
<dbReference type="GO" id="GO:0042597">
    <property type="term" value="C:periplasmic space"/>
    <property type="evidence" value="ECO:0007669"/>
    <property type="project" value="UniProtKB-SubCell"/>
</dbReference>
<proteinExistence type="predicted"/>
<dbReference type="GO" id="GO:0004130">
    <property type="term" value="F:cytochrome-c peroxidase activity"/>
    <property type="evidence" value="ECO:0007669"/>
    <property type="project" value="TreeGrafter"/>
</dbReference>
<dbReference type="Pfam" id="PF03150">
    <property type="entry name" value="CCP_MauG"/>
    <property type="match status" value="1"/>
</dbReference>
<evidence type="ECO:0000256" key="2">
    <source>
        <dbReference type="ARBA" id="ARBA00022617"/>
    </source>
</evidence>
<name>A0A316DJK9_9BACT</name>
<dbReference type="Gene3D" id="1.10.760.10">
    <property type="entry name" value="Cytochrome c-like domain"/>
    <property type="match status" value="2"/>
</dbReference>
<evidence type="ECO:0000256" key="3">
    <source>
        <dbReference type="ARBA" id="ARBA00022723"/>
    </source>
</evidence>
<comment type="PTM">
    <text evidence="8">Binds 2 heme groups per subunit.</text>
</comment>
<evidence type="ECO:0000256" key="6">
    <source>
        <dbReference type="ARBA" id="ARBA00023002"/>
    </source>
</evidence>
<keyword evidence="4" id="KW-0732">Signal</keyword>
<evidence type="ECO:0000256" key="7">
    <source>
        <dbReference type="ARBA" id="ARBA00023004"/>
    </source>
</evidence>
<protein>
    <submittedName>
        <fullName evidence="11">Cytochrome c peroxidase</fullName>
    </submittedName>
</protein>
<keyword evidence="6" id="KW-0560">Oxidoreductase</keyword>
<keyword evidence="11" id="KW-0575">Peroxidase</keyword>
<gene>
    <name evidence="11" type="ORF">LV89_04705</name>
</gene>
<dbReference type="PROSITE" id="PS51007">
    <property type="entry name" value="CYTC"/>
    <property type="match status" value="1"/>
</dbReference>
<dbReference type="SUPFAM" id="SSF46626">
    <property type="entry name" value="Cytochrome c"/>
    <property type="match status" value="2"/>
</dbReference>
<dbReference type="InterPro" id="IPR004852">
    <property type="entry name" value="Di-haem_cyt_c_peroxidsae"/>
</dbReference>
<evidence type="ECO:0000256" key="5">
    <source>
        <dbReference type="ARBA" id="ARBA00022764"/>
    </source>
</evidence>
<organism evidence="11 12">
    <name type="scientific">Arcicella aurantiaca</name>
    <dbReference type="NCBI Taxonomy" id="591202"/>
    <lineage>
        <taxon>Bacteria</taxon>
        <taxon>Pseudomonadati</taxon>
        <taxon>Bacteroidota</taxon>
        <taxon>Cytophagia</taxon>
        <taxon>Cytophagales</taxon>
        <taxon>Flectobacillaceae</taxon>
        <taxon>Arcicella</taxon>
    </lineage>
</organism>
<dbReference type="InterPro" id="IPR036909">
    <property type="entry name" value="Cyt_c-like_dom_sf"/>
</dbReference>
<evidence type="ECO:0000256" key="1">
    <source>
        <dbReference type="ARBA" id="ARBA00004418"/>
    </source>
</evidence>
<dbReference type="PROSITE" id="PS51257">
    <property type="entry name" value="PROKAR_LIPOPROTEIN"/>
    <property type="match status" value="1"/>
</dbReference>
<dbReference type="InterPro" id="IPR009056">
    <property type="entry name" value="Cyt_c-like_dom"/>
</dbReference>